<reference evidence="3" key="1">
    <citation type="submission" date="2021-05" db="EMBL/GenBank/DDBJ databases">
        <title>The genome of the haptophyte Pavlova lutheri (Diacronema luteri, Pavlovales) - a model for lipid biosynthesis in eukaryotic algae.</title>
        <authorList>
            <person name="Hulatt C.J."/>
            <person name="Posewitz M.C."/>
        </authorList>
    </citation>
    <scope>NUCLEOTIDE SEQUENCE</scope>
    <source>
        <strain evidence="3">NIVA-4/92</strain>
    </source>
</reference>
<comment type="caution">
    <text evidence="3">The sequence shown here is derived from an EMBL/GenBank/DDBJ whole genome shotgun (WGS) entry which is preliminary data.</text>
</comment>
<dbReference type="Proteomes" id="UP000751190">
    <property type="component" value="Unassembled WGS sequence"/>
</dbReference>
<evidence type="ECO:0000256" key="2">
    <source>
        <dbReference type="SAM" id="MobiDB-lite"/>
    </source>
</evidence>
<dbReference type="AlphaFoldDB" id="A0A8J5XLT2"/>
<feature type="coiled-coil region" evidence="1">
    <location>
        <begin position="35"/>
        <end position="102"/>
    </location>
</feature>
<evidence type="ECO:0000313" key="4">
    <source>
        <dbReference type="Proteomes" id="UP000751190"/>
    </source>
</evidence>
<feature type="compositionally biased region" description="Low complexity" evidence="2">
    <location>
        <begin position="425"/>
        <end position="434"/>
    </location>
</feature>
<dbReference type="OMA" id="CHARSST"/>
<protein>
    <submittedName>
        <fullName evidence="3">Uncharacterized protein</fullName>
    </submittedName>
</protein>
<proteinExistence type="predicted"/>
<feature type="compositionally biased region" description="Low complexity" evidence="2">
    <location>
        <begin position="322"/>
        <end position="336"/>
    </location>
</feature>
<keyword evidence="1" id="KW-0175">Coiled coil</keyword>
<feature type="region of interest" description="Disordered" evidence="2">
    <location>
        <begin position="290"/>
        <end position="336"/>
    </location>
</feature>
<keyword evidence="4" id="KW-1185">Reference proteome</keyword>
<sequence length="451" mass="49446">MARNLNAHDHVGALHDLSRLVAQEEASFQRLRTSVSRTEAQLASLRSDIADQLARSLPSPALAHVTQLDKLRARYEAVCQAHEAVREAAEAKRTELDELQRGAAAASGSAGELSHDRHALASAQAEWKAALDAESSALNQSKLELLELERQVTKQRQAVDVTRREATGVKAHNAKLTRQLDEMRRKLDKVAIVRSSAEQARAERHASATELERELAQEQTQLASLRADQEQLEAAVTEWERYVAADGARRADAAREARDGGGGSVGAAGTDAQRHALVEARGVSAALRRQNEHARRRMHELQRMADQPRPGPPASPHRRAARSWAAASPAACHARSSTDVARARDVQADERELHAQASEERALLLQREAQWAEYCAAVGADVGIARRERPSLSARAGEAEDWADWALAELQRENEQIRRRIARLQRAAESASAGGTSGACVDSKTRTPRRR</sequence>
<feature type="coiled-coil region" evidence="1">
    <location>
        <begin position="131"/>
        <end position="242"/>
    </location>
</feature>
<feature type="region of interest" description="Disordered" evidence="2">
    <location>
        <begin position="425"/>
        <end position="451"/>
    </location>
</feature>
<dbReference type="EMBL" id="JAGTXO010000018">
    <property type="protein sequence ID" value="KAG8463024.1"/>
    <property type="molecule type" value="Genomic_DNA"/>
</dbReference>
<organism evidence="3 4">
    <name type="scientific">Diacronema lutheri</name>
    <name type="common">Unicellular marine alga</name>
    <name type="synonym">Monochrysis lutheri</name>
    <dbReference type="NCBI Taxonomy" id="2081491"/>
    <lineage>
        <taxon>Eukaryota</taxon>
        <taxon>Haptista</taxon>
        <taxon>Haptophyta</taxon>
        <taxon>Pavlovophyceae</taxon>
        <taxon>Pavlovales</taxon>
        <taxon>Pavlovaceae</taxon>
        <taxon>Diacronema</taxon>
    </lineage>
</organism>
<name>A0A8J5XLT2_DIALT</name>
<dbReference type="OrthoDB" id="10589789at2759"/>
<feature type="compositionally biased region" description="Basic and acidic residues" evidence="2">
    <location>
        <begin position="290"/>
        <end position="303"/>
    </location>
</feature>
<gene>
    <name evidence="3" type="ORF">KFE25_001797</name>
</gene>
<accession>A0A8J5XLT2</accession>
<evidence type="ECO:0000256" key="1">
    <source>
        <dbReference type="SAM" id="Coils"/>
    </source>
</evidence>
<evidence type="ECO:0000313" key="3">
    <source>
        <dbReference type="EMBL" id="KAG8463024.1"/>
    </source>
</evidence>